<gene>
    <name evidence="2" type="ORF">DERYTH_LOCUS27292</name>
</gene>
<dbReference type="EMBL" id="CAJVPY010062059">
    <property type="protein sequence ID" value="CAG8822394.1"/>
    <property type="molecule type" value="Genomic_DNA"/>
</dbReference>
<comment type="caution">
    <text evidence="2">The sequence shown here is derived from an EMBL/GenBank/DDBJ whole genome shotgun (WGS) entry which is preliminary data.</text>
</comment>
<keyword evidence="3" id="KW-1185">Reference proteome</keyword>
<feature type="non-terminal residue" evidence="2">
    <location>
        <position position="1"/>
    </location>
</feature>
<evidence type="ECO:0000313" key="2">
    <source>
        <dbReference type="EMBL" id="CAG8822394.1"/>
    </source>
</evidence>
<protein>
    <submittedName>
        <fullName evidence="2">13690_t:CDS:1</fullName>
    </submittedName>
</protein>
<reference evidence="2" key="1">
    <citation type="submission" date="2021-06" db="EMBL/GenBank/DDBJ databases">
        <authorList>
            <person name="Kallberg Y."/>
            <person name="Tangrot J."/>
            <person name="Rosling A."/>
        </authorList>
    </citation>
    <scope>NUCLEOTIDE SEQUENCE</scope>
    <source>
        <strain evidence="2">MA453B</strain>
    </source>
</reference>
<feature type="region of interest" description="Disordered" evidence="1">
    <location>
        <begin position="42"/>
        <end position="73"/>
    </location>
</feature>
<organism evidence="2 3">
    <name type="scientific">Dentiscutata erythropus</name>
    <dbReference type="NCBI Taxonomy" id="1348616"/>
    <lineage>
        <taxon>Eukaryota</taxon>
        <taxon>Fungi</taxon>
        <taxon>Fungi incertae sedis</taxon>
        <taxon>Mucoromycota</taxon>
        <taxon>Glomeromycotina</taxon>
        <taxon>Glomeromycetes</taxon>
        <taxon>Diversisporales</taxon>
        <taxon>Gigasporaceae</taxon>
        <taxon>Dentiscutata</taxon>
    </lineage>
</organism>
<evidence type="ECO:0000256" key="1">
    <source>
        <dbReference type="SAM" id="MobiDB-lite"/>
    </source>
</evidence>
<dbReference type="AlphaFoldDB" id="A0A9N9KDB8"/>
<accession>A0A9N9KDB8</accession>
<name>A0A9N9KDB8_9GLOM</name>
<evidence type="ECO:0000313" key="3">
    <source>
        <dbReference type="Proteomes" id="UP000789405"/>
    </source>
</evidence>
<sequence>SKNTIDLLKEVETICNHAGHVQTNNDLAIFVNQLSNKYPLSQNDIEDPATIATKGKPSSTKRQKTGAEHAVKK</sequence>
<feature type="non-terminal residue" evidence="2">
    <location>
        <position position="73"/>
    </location>
</feature>
<proteinExistence type="predicted"/>
<dbReference type="OrthoDB" id="2418606at2759"/>
<dbReference type="Proteomes" id="UP000789405">
    <property type="component" value="Unassembled WGS sequence"/>
</dbReference>